<proteinExistence type="inferred from homology"/>
<dbReference type="InterPro" id="IPR003675">
    <property type="entry name" value="Rce1/LyrA-like_dom"/>
</dbReference>
<dbReference type="Proteomes" id="UP000239237">
    <property type="component" value="Unassembled WGS sequence"/>
</dbReference>
<accession>A0A2N9KA80</accession>
<feature type="transmembrane region" description="Helical" evidence="2">
    <location>
        <begin position="88"/>
        <end position="110"/>
    </location>
</feature>
<keyword evidence="2" id="KW-0472">Membrane</keyword>
<keyword evidence="7" id="KW-1185">Reference proteome</keyword>
<dbReference type="EMBL" id="OKQR01000001">
    <property type="protein sequence ID" value="SPD91991.1"/>
    <property type="molecule type" value="Genomic_DNA"/>
</dbReference>
<dbReference type="GeneID" id="99673669"/>
<evidence type="ECO:0000256" key="1">
    <source>
        <dbReference type="ARBA" id="ARBA00009067"/>
    </source>
</evidence>
<dbReference type="RefSeq" id="WP_072613224.1">
    <property type="nucleotide sequence ID" value="NZ_AP017935.1"/>
</dbReference>
<reference evidence="5 6" key="2">
    <citation type="submission" date="2018-02" db="EMBL/GenBank/DDBJ databases">
        <authorList>
            <person name="Cohen D.B."/>
            <person name="Kent A.D."/>
        </authorList>
    </citation>
    <scope>NUCLEOTIDE SEQUENCE [LARGE SCALE GENOMIC DNA]</scope>
    <source>
        <strain evidence="5 6">CECT 9216</strain>
    </source>
</reference>
<feature type="transmembrane region" description="Helical" evidence="2">
    <location>
        <begin position="194"/>
        <end position="211"/>
    </location>
</feature>
<dbReference type="PANTHER" id="PTHR36435">
    <property type="entry name" value="SLR1288 PROTEIN"/>
    <property type="match status" value="1"/>
</dbReference>
<name>A0A2N9KA80_9LACO</name>
<dbReference type="Pfam" id="PF02517">
    <property type="entry name" value="Rce1-like"/>
    <property type="match status" value="1"/>
</dbReference>
<dbReference type="KEGG" id="lsu:A6B45_02630"/>
<evidence type="ECO:0000313" key="5">
    <source>
        <dbReference type="EMBL" id="SPE07270.1"/>
    </source>
</evidence>
<keyword evidence="5" id="KW-0645">Protease</keyword>
<dbReference type="Proteomes" id="UP000237923">
    <property type="component" value="Unassembled WGS sequence"/>
</dbReference>
<dbReference type="GO" id="GO:0006508">
    <property type="term" value="P:proteolysis"/>
    <property type="evidence" value="ECO:0007669"/>
    <property type="project" value="UniProtKB-KW"/>
</dbReference>
<evidence type="ECO:0000259" key="3">
    <source>
        <dbReference type="Pfam" id="PF02517"/>
    </source>
</evidence>
<keyword evidence="2" id="KW-0812">Transmembrane</keyword>
<feature type="transmembrane region" description="Helical" evidence="2">
    <location>
        <begin position="223"/>
        <end position="244"/>
    </location>
</feature>
<comment type="similarity">
    <text evidence="1">Belongs to the UPF0177 family.</text>
</comment>
<organism evidence="5 6">
    <name type="scientific">Leuconostoc suionicum</name>
    <dbReference type="NCBI Taxonomy" id="1511761"/>
    <lineage>
        <taxon>Bacteria</taxon>
        <taxon>Bacillati</taxon>
        <taxon>Bacillota</taxon>
        <taxon>Bacilli</taxon>
        <taxon>Lactobacillales</taxon>
        <taxon>Lactobacillaceae</taxon>
        <taxon>Leuconostoc</taxon>
    </lineage>
</organism>
<dbReference type="GO" id="GO:0004175">
    <property type="term" value="F:endopeptidase activity"/>
    <property type="evidence" value="ECO:0007669"/>
    <property type="project" value="UniProtKB-ARBA"/>
</dbReference>
<feature type="transmembrane region" description="Helical" evidence="2">
    <location>
        <begin position="130"/>
        <end position="154"/>
    </location>
</feature>
<dbReference type="EMBL" id="OKQU01000001">
    <property type="protein sequence ID" value="SPE07270.1"/>
    <property type="molecule type" value="Genomic_DNA"/>
</dbReference>
<keyword evidence="5" id="KW-0378">Hydrolase</keyword>
<evidence type="ECO:0000313" key="7">
    <source>
        <dbReference type="Proteomes" id="UP000239237"/>
    </source>
</evidence>
<dbReference type="GO" id="GO:0080120">
    <property type="term" value="P:CAAX-box protein maturation"/>
    <property type="evidence" value="ECO:0007669"/>
    <property type="project" value="UniProtKB-ARBA"/>
</dbReference>
<feature type="transmembrane region" description="Helical" evidence="2">
    <location>
        <begin position="166"/>
        <end position="182"/>
    </location>
</feature>
<dbReference type="PANTHER" id="PTHR36435:SF1">
    <property type="entry name" value="CAAX AMINO TERMINAL PROTEASE FAMILY PROTEIN"/>
    <property type="match status" value="1"/>
</dbReference>
<evidence type="ECO:0000313" key="4">
    <source>
        <dbReference type="EMBL" id="SPD91991.1"/>
    </source>
</evidence>
<keyword evidence="2" id="KW-1133">Transmembrane helix</keyword>
<feature type="transmembrane region" description="Helical" evidence="2">
    <location>
        <begin position="43"/>
        <end position="68"/>
    </location>
</feature>
<protein>
    <submittedName>
        <fullName evidence="5">CAAX amino terminal protease self- immunity</fullName>
    </submittedName>
</protein>
<feature type="domain" description="CAAX prenyl protease 2/Lysostaphin resistance protein A-like" evidence="3">
    <location>
        <begin position="134"/>
        <end position="229"/>
    </location>
</feature>
<dbReference type="AlphaFoldDB" id="A0A2N9KA80"/>
<sequence>MLETTNEVRPKSLILRIINVAFVLVLVVVAPVPLLFATKTDSIFLQILCAATMFLFYIGIGFYAYRLLRKNVSGPVFTKPNIRNWRGLWWLVGMWFVMIAIEMILAQLRLQLTGVTTTENQEAINELTSNLNVTMVAMVIYGTFLAPVVEELVFRGLILNYFFRKSWWWANIILSGVVFALPHMDTIPTNLADTLSYVIYASMGMVLAYIYKKTGDLKNSIAVHMLNNGITMIPLLVVAIMNAIQ</sequence>
<dbReference type="InterPro" id="IPR052710">
    <property type="entry name" value="CAAX_protease"/>
</dbReference>
<reference evidence="4 7" key="1">
    <citation type="submission" date="2018-02" db="EMBL/GenBank/DDBJ databases">
        <authorList>
            <person name="Rodrigo-Torres L."/>
            <person name="Arahal R. D."/>
            <person name="Lucena T."/>
        </authorList>
    </citation>
    <scope>NUCLEOTIDE SEQUENCE [LARGE SCALE GENOMIC DNA]</scope>
    <source>
        <strain evidence="4 7">CECT 8486</strain>
    </source>
</reference>
<feature type="transmembrane region" description="Helical" evidence="2">
    <location>
        <begin position="12"/>
        <end position="37"/>
    </location>
</feature>
<gene>
    <name evidence="4" type="ORF">LES8486_00988</name>
    <name evidence="5" type="ORF">LES9216_01135</name>
</gene>
<evidence type="ECO:0000256" key="2">
    <source>
        <dbReference type="SAM" id="Phobius"/>
    </source>
</evidence>
<evidence type="ECO:0000313" key="6">
    <source>
        <dbReference type="Proteomes" id="UP000237923"/>
    </source>
</evidence>